<dbReference type="InterPro" id="IPR009971">
    <property type="entry name" value="DUF1496"/>
</dbReference>
<reference evidence="3" key="1">
    <citation type="submission" date="2022-11" db="EMBL/GenBank/DDBJ databases">
        <authorList>
            <person name="Hao Y."/>
        </authorList>
    </citation>
    <scope>NUCLEOTIDE SEQUENCE</scope>
    <source>
        <strain evidence="3">J-18004577</strain>
        <plasmid evidence="3">pJ14577</plasmid>
    </source>
</reference>
<dbReference type="RefSeq" id="WP_113532716.1">
    <property type="nucleotide sequence ID" value="NZ_CP114206.1"/>
</dbReference>
<dbReference type="AlphaFoldDB" id="A0A9E9KTP0"/>
<evidence type="ECO:0000256" key="1">
    <source>
        <dbReference type="SAM" id="MobiDB-lite"/>
    </source>
</evidence>
<proteinExistence type="predicted"/>
<accession>A0A9E9KTP0</accession>
<dbReference type="Pfam" id="PF07383">
    <property type="entry name" value="DUF1496"/>
    <property type="match status" value="1"/>
</dbReference>
<keyword evidence="3" id="KW-0614">Plasmid</keyword>
<dbReference type="EMBL" id="CP114206">
    <property type="protein sequence ID" value="WAT94340.1"/>
    <property type="molecule type" value="Genomic_DNA"/>
</dbReference>
<protein>
    <submittedName>
        <fullName evidence="3">DUF1496 domain-containing protein</fullName>
    </submittedName>
</protein>
<keyword evidence="2" id="KW-0732">Signal</keyword>
<sequence length="136" mass="14486">MKMKGGFMKKIFLLLTVCATSAFASNTAETIEKAVSDSTVTSNVMKVQTGQDLSAVAGEKKTATSPVVPDGLTMTTNFTPPPQPDVTESPTCLYGSARYSEGAIISLEGKSAGRFIECSNKKDSKNRAIAIWKQVK</sequence>
<evidence type="ECO:0000313" key="3">
    <source>
        <dbReference type="EMBL" id="WAT94340.1"/>
    </source>
</evidence>
<gene>
    <name evidence="3" type="ORF">OS905_00215</name>
</gene>
<geneLocation type="plasmid" evidence="3">
    <name>pJ14577</name>
</geneLocation>
<feature type="chain" id="PRO_5038652051" evidence="2">
    <location>
        <begin position="25"/>
        <end position="136"/>
    </location>
</feature>
<name>A0A9E9KTP0_9ESCH</name>
<evidence type="ECO:0000256" key="2">
    <source>
        <dbReference type="SAM" id="SignalP"/>
    </source>
</evidence>
<feature type="region of interest" description="Disordered" evidence="1">
    <location>
        <begin position="58"/>
        <end position="87"/>
    </location>
</feature>
<organism evidence="3">
    <name type="scientific">Escherichia sp. J-18004577</name>
    <dbReference type="NCBI Taxonomy" id="2996464"/>
    <lineage>
        <taxon>Bacteria</taxon>
        <taxon>Pseudomonadati</taxon>
        <taxon>Pseudomonadota</taxon>
        <taxon>Gammaproteobacteria</taxon>
        <taxon>Enterobacterales</taxon>
        <taxon>Enterobacteriaceae</taxon>
        <taxon>Escherichia</taxon>
    </lineage>
</organism>
<feature type="signal peptide" evidence="2">
    <location>
        <begin position="1"/>
        <end position="24"/>
    </location>
</feature>